<evidence type="ECO:0000256" key="1">
    <source>
        <dbReference type="SAM" id="MobiDB-lite"/>
    </source>
</evidence>
<dbReference type="EMBL" id="UINC01062514">
    <property type="protein sequence ID" value="SVB89217.1"/>
    <property type="molecule type" value="Genomic_DNA"/>
</dbReference>
<evidence type="ECO:0000256" key="2">
    <source>
        <dbReference type="SAM" id="Phobius"/>
    </source>
</evidence>
<reference evidence="3" key="1">
    <citation type="submission" date="2018-05" db="EMBL/GenBank/DDBJ databases">
        <authorList>
            <person name="Lanie J.A."/>
            <person name="Ng W.-L."/>
            <person name="Kazmierczak K.M."/>
            <person name="Andrzejewski T.M."/>
            <person name="Davidsen T.M."/>
            <person name="Wayne K.J."/>
            <person name="Tettelin H."/>
            <person name="Glass J.I."/>
            <person name="Rusch D."/>
            <person name="Podicherti R."/>
            <person name="Tsui H.-C.T."/>
            <person name="Winkler M.E."/>
        </authorList>
    </citation>
    <scope>NUCLEOTIDE SEQUENCE</scope>
</reference>
<keyword evidence="2" id="KW-0812">Transmembrane</keyword>
<dbReference type="AlphaFoldDB" id="A0A382HQI2"/>
<keyword evidence="2" id="KW-1133">Transmembrane helix</keyword>
<proteinExistence type="predicted"/>
<keyword evidence="2" id="KW-0472">Membrane</keyword>
<protein>
    <submittedName>
        <fullName evidence="3">Uncharacterized protein</fullName>
    </submittedName>
</protein>
<gene>
    <name evidence="3" type="ORF">METZ01_LOCUS242071</name>
</gene>
<accession>A0A382HQI2</accession>
<evidence type="ECO:0000313" key="3">
    <source>
        <dbReference type="EMBL" id="SVB89217.1"/>
    </source>
</evidence>
<feature type="region of interest" description="Disordered" evidence="1">
    <location>
        <begin position="122"/>
        <end position="148"/>
    </location>
</feature>
<sequence>MTKEILAGVLALSLSGCSLFGFNSLEPGNLIKTTAASTVAYVTGGPIPALSVLLTSVAVDEVLPEDKPDVTQIEEGNKEQMIAYIAQNIMSNILYVIIGFLVFTNVIGPWAAQRRARRKAEAAAEDARRKHKYDTMKAELNARRLNEK</sequence>
<feature type="transmembrane region" description="Helical" evidence="2">
    <location>
        <begin position="93"/>
        <end position="112"/>
    </location>
</feature>
<dbReference type="PROSITE" id="PS51257">
    <property type="entry name" value="PROKAR_LIPOPROTEIN"/>
    <property type="match status" value="1"/>
</dbReference>
<organism evidence="3">
    <name type="scientific">marine metagenome</name>
    <dbReference type="NCBI Taxonomy" id="408172"/>
    <lineage>
        <taxon>unclassified sequences</taxon>
        <taxon>metagenomes</taxon>
        <taxon>ecological metagenomes</taxon>
    </lineage>
</organism>
<name>A0A382HQI2_9ZZZZ</name>